<feature type="transmembrane region" description="Helical" evidence="1">
    <location>
        <begin position="383"/>
        <end position="407"/>
    </location>
</feature>
<evidence type="ECO:0000256" key="1">
    <source>
        <dbReference type="SAM" id="Phobius"/>
    </source>
</evidence>
<feature type="transmembrane region" description="Helical" evidence="1">
    <location>
        <begin position="33"/>
        <end position="55"/>
    </location>
</feature>
<feature type="transmembrane region" description="Helical" evidence="1">
    <location>
        <begin position="227"/>
        <end position="249"/>
    </location>
</feature>
<feature type="transmembrane region" description="Helical" evidence="1">
    <location>
        <begin position="89"/>
        <end position="122"/>
    </location>
</feature>
<feature type="transmembrane region" description="Helical" evidence="1">
    <location>
        <begin position="143"/>
        <end position="173"/>
    </location>
</feature>
<organism evidence="2 3">
    <name type="scientific">Streptococcus rupicaprae</name>
    <dbReference type="NCBI Taxonomy" id="759619"/>
    <lineage>
        <taxon>Bacteria</taxon>
        <taxon>Bacillati</taxon>
        <taxon>Bacillota</taxon>
        <taxon>Bacilli</taxon>
        <taxon>Lactobacillales</taxon>
        <taxon>Streptococcaceae</taxon>
        <taxon>Streptococcus</taxon>
    </lineage>
</organism>
<dbReference type="Proteomes" id="UP001549122">
    <property type="component" value="Unassembled WGS sequence"/>
</dbReference>
<feature type="transmembrane region" description="Helical" evidence="1">
    <location>
        <begin position="185"/>
        <end position="215"/>
    </location>
</feature>
<sequence>MSYSRTKRLRYQGRHLNNSEEKRPSLRQLRVKLPWGLLLGLSALLSLLSVANPFLTRFADSLQTQALYTGQAFLAGHVPYMDFYSSGGLIYHVLLLLGSVLGNSLGLMVVQFVLVLLAGIAFYKCLFQLTGLAELSRQMLLAFYLCVGILAWGGLYAPLFALPFVLYGLLFLIKYLAGESRDEGFILYGVNGALVFLIDPKSSLLWLTAGLVLLVYNVKQGQKARGLYQLLATVFGFSLILYTVGYYTILYQNVGAAIEQTVLVPLQSLGRWQEEPLLFFFLLAVYLLGTGLLTSFIYGGFSLIRPENRASKVLLYLTMLVAVALALLTPQFSPSHLLLVLPYGLVLTASYIAERSVFSQLSDSEEGAAEEEWLGDTAPVTSYWALNAFLPILASLYLIAYPAWLWFDQGAVQAERQEIASKIAEETSKKDLIYAWDDSASIYLTSQRFASAEIIIPDTYNITDGQQKALTLALGYDRAKIVVVNQDLDLPETVAHHLEENYQEVATNLSQFKLYQLK</sequence>
<dbReference type="RefSeq" id="WP_354365294.1">
    <property type="nucleotide sequence ID" value="NZ_JBEPLO010000013.1"/>
</dbReference>
<evidence type="ECO:0000313" key="2">
    <source>
        <dbReference type="EMBL" id="MET3558219.1"/>
    </source>
</evidence>
<keyword evidence="1" id="KW-1133">Transmembrane helix</keyword>
<keyword evidence="1" id="KW-0472">Membrane</keyword>
<evidence type="ECO:0008006" key="4">
    <source>
        <dbReference type="Google" id="ProtNLM"/>
    </source>
</evidence>
<keyword evidence="1" id="KW-0812">Transmembrane</keyword>
<dbReference type="EMBL" id="JBEPLO010000013">
    <property type="protein sequence ID" value="MET3558219.1"/>
    <property type="molecule type" value="Genomic_DNA"/>
</dbReference>
<proteinExistence type="predicted"/>
<protein>
    <recommendedName>
        <fullName evidence="4">Heme transporter CcmD</fullName>
    </recommendedName>
</protein>
<keyword evidence="3" id="KW-1185">Reference proteome</keyword>
<reference evidence="2 3" key="1">
    <citation type="submission" date="2024-06" db="EMBL/GenBank/DDBJ databases">
        <title>Genomic Encyclopedia of Type Strains, Phase IV (KMG-IV): sequencing the most valuable type-strain genomes for metagenomic binning, comparative biology and taxonomic classification.</title>
        <authorList>
            <person name="Goeker M."/>
        </authorList>
    </citation>
    <scope>NUCLEOTIDE SEQUENCE [LARGE SCALE GENOMIC DNA]</scope>
    <source>
        <strain evidence="2 3">DSM 28303</strain>
    </source>
</reference>
<comment type="caution">
    <text evidence="2">The sequence shown here is derived from an EMBL/GenBank/DDBJ whole genome shotgun (WGS) entry which is preliminary data.</text>
</comment>
<gene>
    <name evidence="2" type="ORF">ABID29_001339</name>
</gene>
<evidence type="ECO:0000313" key="3">
    <source>
        <dbReference type="Proteomes" id="UP001549122"/>
    </source>
</evidence>
<name>A0ABV2FI35_9STRE</name>
<feature type="transmembrane region" description="Helical" evidence="1">
    <location>
        <begin position="277"/>
        <end position="301"/>
    </location>
</feature>
<accession>A0ABV2FI35</accession>
<feature type="transmembrane region" description="Helical" evidence="1">
    <location>
        <begin position="313"/>
        <end position="332"/>
    </location>
</feature>